<feature type="transmembrane region" description="Helical" evidence="5">
    <location>
        <begin position="166"/>
        <end position="185"/>
    </location>
</feature>
<evidence type="ECO:0000259" key="6">
    <source>
        <dbReference type="PROSITE" id="PS50801"/>
    </source>
</evidence>
<evidence type="ECO:0000256" key="1">
    <source>
        <dbReference type="ARBA" id="ARBA00004141"/>
    </source>
</evidence>
<sequence length="509" mass="54148">MLTLKNFRAANVKNDVLAGFVVAVSMIPEAVGFSLVAGLSPIVGLHTAFIIGIVTALFGGKPGMVSGAAGSIVVVLMSLAAQHGMGYVLWATLFAGLIQIAIGVFRLGKFIRLVPLPAIHGFVNGLAIVIMLAQLHMIAGQGLLMYALVLLAVAVVVVFPKITRVIPSSLAALIIVSAVAIGFHLQTLRVGDLADISGTLPSFALPTAPFTLDMLKVVLPYAVVIALVGLIESLLTMTVLDEMGGKKGNGNRESIAQGAGNTICGLFGCFAGCAMIGQSIINFTSGGRGRISGTVGAILLILFVVSLAEYIGLIPVAALAGIMLVVCYNTFEWSSFRRLRRMPKSDALVMVAVTLITIFTDLAVAVISGVIISALVFAWQHARIRVRSRQQKGEWGVYKLEGPLFFGSTAAFAELFTPESDPQNVVLDFSSTRVMDSSGVEAIDKITTRYLEAGKTIRLRHLSADCVRLLAKAGPFCSHELDDPDYYIAEDDYQTEDKLVGKETFKVRT</sequence>
<proteinExistence type="predicted"/>
<feature type="transmembrane region" description="Helical" evidence="5">
    <location>
        <begin position="261"/>
        <end position="281"/>
    </location>
</feature>
<evidence type="ECO:0000313" key="8">
    <source>
        <dbReference type="Proteomes" id="UP000192722"/>
    </source>
</evidence>
<dbReference type="Proteomes" id="UP000192722">
    <property type="component" value="Unassembled WGS sequence"/>
</dbReference>
<feature type="transmembrane region" description="Helical" evidence="5">
    <location>
        <begin position="293"/>
        <end position="326"/>
    </location>
</feature>
<evidence type="ECO:0000313" key="7">
    <source>
        <dbReference type="EMBL" id="ORJ22167.1"/>
    </source>
</evidence>
<evidence type="ECO:0000256" key="4">
    <source>
        <dbReference type="ARBA" id="ARBA00023136"/>
    </source>
</evidence>
<dbReference type="Pfam" id="PF01740">
    <property type="entry name" value="STAS"/>
    <property type="match status" value="1"/>
</dbReference>
<feature type="transmembrane region" description="Helical" evidence="5">
    <location>
        <begin position="42"/>
        <end position="59"/>
    </location>
</feature>
<organism evidence="7 8">
    <name type="scientific">Rouxiella silvae</name>
    <dbReference type="NCBI Taxonomy" id="1646373"/>
    <lineage>
        <taxon>Bacteria</taxon>
        <taxon>Pseudomonadati</taxon>
        <taxon>Pseudomonadota</taxon>
        <taxon>Gammaproteobacteria</taxon>
        <taxon>Enterobacterales</taxon>
        <taxon>Yersiniaceae</taxon>
        <taxon>Rouxiella</taxon>
    </lineage>
</organism>
<feature type="transmembrane region" description="Helical" evidence="5">
    <location>
        <begin position="143"/>
        <end position="159"/>
    </location>
</feature>
<keyword evidence="2 5" id="KW-0812">Transmembrane</keyword>
<keyword evidence="4 5" id="KW-0472">Membrane</keyword>
<feature type="domain" description="STAS" evidence="6">
    <location>
        <begin position="397"/>
        <end position="474"/>
    </location>
</feature>
<dbReference type="EMBL" id="MRWD01000010">
    <property type="protein sequence ID" value="ORJ22167.1"/>
    <property type="molecule type" value="Genomic_DNA"/>
</dbReference>
<reference evidence="7 8" key="1">
    <citation type="journal article" date="2017" name="Int. J. Syst. Evol. Microbiol.">
        <title>Rouxiella badensis sp. nov. and Rouxiella silvae sp. nov. isolated from peat bog soil in Germany and emendation of the genus description.</title>
        <authorList>
            <person name="Le Fleche-Mateos A."/>
            <person name="Kugler J.H."/>
            <person name="Hansen S.H."/>
            <person name="Syldatk C."/>
            <person name="Hausmann R."/>
            <person name="Lomprez F."/>
            <person name="Vandenbogaert M."/>
            <person name="Manuguerra J.C."/>
            <person name="Grimont P.A."/>
        </authorList>
    </citation>
    <scope>NUCLEOTIDE SEQUENCE [LARGE SCALE GENOMIC DNA]</scope>
    <source>
        <strain evidence="7 8">213</strain>
    </source>
</reference>
<keyword evidence="3 5" id="KW-1133">Transmembrane helix</keyword>
<feature type="transmembrane region" description="Helical" evidence="5">
    <location>
        <begin position="119"/>
        <end position="137"/>
    </location>
</feature>
<name>A0ABX3U3R2_9GAMM</name>
<dbReference type="Gene3D" id="3.30.750.24">
    <property type="entry name" value="STAS domain"/>
    <property type="match status" value="1"/>
</dbReference>
<feature type="transmembrane region" description="Helical" evidence="5">
    <location>
        <begin position="87"/>
        <end position="107"/>
    </location>
</feature>
<feature type="transmembrane region" description="Helical" evidence="5">
    <location>
        <begin position="64"/>
        <end position="81"/>
    </location>
</feature>
<dbReference type="SUPFAM" id="SSF52091">
    <property type="entry name" value="SpoIIaa-like"/>
    <property type="match status" value="1"/>
</dbReference>
<comment type="subcellular location">
    <subcellularLocation>
        <location evidence="1">Membrane</location>
        <topology evidence="1">Multi-pass membrane protein</topology>
    </subcellularLocation>
</comment>
<dbReference type="InterPro" id="IPR036513">
    <property type="entry name" value="STAS_dom_sf"/>
</dbReference>
<dbReference type="PROSITE" id="PS50801">
    <property type="entry name" value="STAS"/>
    <property type="match status" value="1"/>
</dbReference>
<evidence type="ECO:0000256" key="5">
    <source>
        <dbReference type="SAM" id="Phobius"/>
    </source>
</evidence>
<gene>
    <name evidence="7" type="ORF">BS639_05850</name>
</gene>
<accession>A0ABX3U3R2</accession>
<comment type="caution">
    <text evidence="7">The sequence shown here is derived from an EMBL/GenBank/DDBJ whole genome shotgun (WGS) entry which is preliminary data.</text>
</comment>
<dbReference type="InterPro" id="IPR052706">
    <property type="entry name" value="Membrane-Transporter-like"/>
</dbReference>
<dbReference type="PANTHER" id="PTHR43310">
    <property type="entry name" value="SULFATE TRANSPORTER YBAR-RELATED"/>
    <property type="match status" value="1"/>
</dbReference>
<dbReference type="CDD" id="cd07042">
    <property type="entry name" value="STAS_SulP_like_sulfate_transporter"/>
    <property type="match status" value="1"/>
</dbReference>
<dbReference type="RefSeq" id="WP_084982511.1">
    <property type="nucleotide sequence ID" value="NZ_CBCSCF010000003.1"/>
</dbReference>
<dbReference type="PANTHER" id="PTHR43310:SF1">
    <property type="entry name" value="SULFATE TRANSPORTER YBAR-RELATED"/>
    <property type="match status" value="1"/>
</dbReference>
<feature type="transmembrane region" description="Helical" evidence="5">
    <location>
        <begin position="347"/>
        <end position="379"/>
    </location>
</feature>
<keyword evidence="8" id="KW-1185">Reference proteome</keyword>
<dbReference type="InterPro" id="IPR002645">
    <property type="entry name" value="STAS_dom"/>
</dbReference>
<dbReference type="InterPro" id="IPR011547">
    <property type="entry name" value="SLC26A/SulP_dom"/>
</dbReference>
<feature type="transmembrane region" description="Helical" evidence="5">
    <location>
        <begin position="218"/>
        <end position="240"/>
    </location>
</feature>
<protein>
    <submittedName>
        <fullName evidence="7">Sodium-independent anion transporter</fullName>
    </submittedName>
</protein>
<evidence type="ECO:0000256" key="2">
    <source>
        <dbReference type="ARBA" id="ARBA00022692"/>
    </source>
</evidence>
<dbReference type="Pfam" id="PF00916">
    <property type="entry name" value="Sulfate_transp"/>
    <property type="match status" value="2"/>
</dbReference>
<evidence type="ECO:0000256" key="3">
    <source>
        <dbReference type="ARBA" id="ARBA00022989"/>
    </source>
</evidence>